<gene>
    <name evidence="1" type="ORF">SAMN04489730_4441</name>
</gene>
<organism evidence="1 2">
    <name type="scientific">Amycolatopsis australiensis</name>
    <dbReference type="NCBI Taxonomy" id="546364"/>
    <lineage>
        <taxon>Bacteria</taxon>
        <taxon>Bacillati</taxon>
        <taxon>Actinomycetota</taxon>
        <taxon>Actinomycetes</taxon>
        <taxon>Pseudonocardiales</taxon>
        <taxon>Pseudonocardiaceae</taxon>
        <taxon>Amycolatopsis</taxon>
    </lineage>
</organism>
<protein>
    <submittedName>
        <fullName evidence="1">Uncharacterized protein</fullName>
    </submittedName>
</protein>
<evidence type="ECO:0000313" key="2">
    <source>
        <dbReference type="Proteomes" id="UP000182740"/>
    </source>
</evidence>
<dbReference type="EMBL" id="FPJG01000006">
    <property type="protein sequence ID" value="SFW78099.1"/>
    <property type="molecule type" value="Genomic_DNA"/>
</dbReference>
<dbReference type="AlphaFoldDB" id="A0A1K1S164"/>
<evidence type="ECO:0000313" key="1">
    <source>
        <dbReference type="EMBL" id="SFW78099.1"/>
    </source>
</evidence>
<proteinExistence type="predicted"/>
<name>A0A1K1S164_9PSEU</name>
<dbReference type="OrthoDB" id="3638412at2"/>
<dbReference type="Proteomes" id="UP000182740">
    <property type="component" value="Unassembled WGS sequence"/>
</dbReference>
<dbReference type="RefSeq" id="WP_072478070.1">
    <property type="nucleotide sequence ID" value="NZ_FPJG01000006.1"/>
</dbReference>
<accession>A0A1K1S164</accession>
<dbReference type="STRING" id="546364.SAMN04489730_4441"/>
<keyword evidence="2" id="KW-1185">Reference proteome</keyword>
<sequence length="126" mass="13229">MSTSRHRAPAAIDATLAAAARDIHAAVRRAGPDDPPGLARLRETGWQLIQLTGGLSDLTALVAEHTSRHAEHPGRLRQVEAGPAGPQLARAVRELARLRQALDAANAAARDFYTATSHLAPAGPTP</sequence>
<reference evidence="2" key="1">
    <citation type="submission" date="2016-11" db="EMBL/GenBank/DDBJ databases">
        <authorList>
            <person name="Varghese N."/>
            <person name="Submissions S."/>
        </authorList>
    </citation>
    <scope>NUCLEOTIDE SEQUENCE [LARGE SCALE GENOMIC DNA]</scope>
    <source>
        <strain evidence="2">DSM 44671</strain>
    </source>
</reference>